<dbReference type="Pfam" id="PF02470">
    <property type="entry name" value="MlaD"/>
    <property type="match status" value="1"/>
</dbReference>
<evidence type="ECO:0000313" key="4">
    <source>
        <dbReference type="Proteomes" id="UP001147830"/>
    </source>
</evidence>
<dbReference type="GO" id="GO:0005543">
    <property type="term" value="F:phospholipid binding"/>
    <property type="evidence" value="ECO:0007669"/>
    <property type="project" value="TreeGrafter"/>
</dbReference>
<dbReference type="EMBL" id="JAOANI010000028">
    <property type="protein sequence ID" value="MCT7360304.1"/>
    <property type="molecule type" value="Genomic_DNA"/>
</dbReference>
<protein>
    <submittedName>
        <fullName evidence="3">Outer membrane lipid asymmetry maintenance protein MlaD</fullName>
    </submittedName>
</protein>
<accession>A0A9X3ASR1</accession>
<proteinExistence type="predicted"/>
<sequence>MRMRYIEITVGAFMVMGVVALVLMAFRVSGLSLQDAGDTYTIKARFENLGGLTERAKVSMSGVTIGRVTKVYLDPEWYSAVVEMEISKSMSTLTKDTSAAILTAGLLGEKYIGLTVGAEDDYLQTGDWIEDTQSALVLEELIGRFLFNKAEEG</sequence>
<feature type="transmembrane region" description="Helical" evidence="1">
    <location>
        <begin position="6"/>
        <end position="26"/>
    </location>
</feature>
<dbReference type="Proteomes" id="UP001147830">
    <property type="component" value="Unassembled WGS sequence"/>
</dbReference>
<organism evidence="3 4">
    <name type="scientific">Thalassolituus pacificus</name>
    <dbReference type="NCBI Taxonomy" id="2975440"/>
    <lineage>
        <taxon>Bacteria</taxon>
        <taxon>Pseudomonadati</taxon>
        <taxon>Pseudomonadota</taxon>
        <taxon>Gammaproteobacteria</taxon>
        <taxon>Oceanospirillales</taxon>
        <taxon>Oceanospirillaceae</taxon>
        <taxon>Thalassolituus</taxon>
    </lineage>
</organism>
<reference evidence="3" key="2">
    <citation type="submission" date="2022-08" db="EMBL/GenBank/DDBJ databases">
        <authorList>
            <person name="Dong C."/>
        </authorList>
    </citation>
    <scope>NUCLEOTIDE SEQUENCE</scope>
    <source>
        <strain evidence="3">59MF3M-4</strain>
    </source>
</reference>
<keyword evidence="1" id="KW-0812">Transmembrane</keyword>
<dbReference type="NCBIfam" id="TIGR04430">
    <property type="entry name" value="OM_asym_MlaD"/>
    <property type="match status" value="1"/>
</dbReference>
<dbReference type="RefSeq" id="WP_260977143.1">
    <property type="nucleotide sequence ID" value="NZ_JAOANI010000028.1"/>
</dbReference>
<dbReference type="InterPro" id="IPR030970">
    <property type="entry name" value="ABC_MlaD"/>
</dbReference>
<keyword evidence="1" id="KW-0472">Membrane</keyword>
<dbReference type="GO" id="GO:0005548">
    <property type="term" value="F:phospholipid transporter activity"/>
    <property type="evidence" value="ECO:0007669"/>
    <property type="project" value="TreeGrafter"/>
</dbReference>
<dbReference type="InterPro" id="IPR003399">
    <property type="entry name" value="Mce/MlaD"/>
</dbReference>
<dbReference type="PANTHER" id="PTHR33371">
    <property type="entry name" value="INTERMEMBRANE PHOSPHOLIPID TRANSPORT SYSTEM BINDING PROTEIN MLAD-RELATED"/>
    <property type="match status" value="1"/>
</dbReference>
<comment type="caution">
    <text evidence="3">The sequence shown here is derived from an EMBL/GenBank/DDBJ whole genome shotgun (WGS) entry which is preliminary data.</text>
</comment>
<name>A0A9X3ASR1_9GAMM</name>
<reference evidence="3" key="1">
    <citation type="journal article" date="2022" name="Front. Microbiol.">
        <title>Genome-based taxonomic rearrangement of Oceanobacter-related bacteria including the description of Thalassolituus hydrocarbonoclasticus sp. nov. and Thalassolituus pacificus sp. nov. and emended description of the genus Thalassolituus.</title>
        <authorList>
            <person name="Dong C."/>
            <person name="Wei L."/>
            <person name="Wang J."/>
            <person name="Lai Q."/>
            <person name="Huang Z."/>
            <person name="Shao Z."/>
        </authorList>
    </citation>
    <scope>NUCLEOTIDE SEQUENCE</scope>
    <source>
        <strain evidence="3">59MF3M-4</strain>
    </source>
</reference>
<dbReference type="AlphaFoldDB" id="A0A9X3ASR1"/>
<gene>
    <name evidence="3" type="primary">mlaD</name>
    <name evidence="3" type="ORF">NYR02_14880</name>
</gene>
<feature type="domain" description="Mce/MlaD" evidence="2">
    <location>
        <begin position="39"/>
        <end position="116"/>
    </location>
</feature>
<dbReference type="InterPro" id="IPR052336">
    <property type="entry name" value="MlaD_Phospholipid_Transporter"/>
</dbReference>
<evidence type="ECO:0000256" key="1">
    <source>
        <dbReference type="SAM" id="Phobius"/>
    </source>
</evidence>
<evidence type="ECO:0000313" key="3">
    <source>
        <dbReference type="EMBL" id="MCT7360304.1"/>
    </source>
</evidence>
<keyword evidence="4" id="KW-1185">Reference proteome</keyword>
<dbReference type="PANTHER" id="PTHR33371:SF4">
    <property type="entry name" value="INTERMEMBRANE PHOSPHOLIPID TRANSPORT SYSTEM BINDING PROTEIN MLAD"/>
    <property type="match status" value="1"/>
</dbReference>
<keyword evidence="1" id="KW-1133">Transmembrane helix</keyword>
<evidence type="ECO:0000259" key="2">
    <source>
        <dbReference type="Pfam" id="PF02470"/>
    </source>
</evidence>